<dbReference type="Gene3D" id="3.40.50.720">
    <property type="entry name" value="NAD(P)-binding Rossmann-like Domain"/>
    <property type="match status" value="1"/>
</dbReference>
<protein>
    <submittedName>
        <fullName evidence="5">NAD(P)-binding protein</fullName>
    </submittedName>
</protein>
<dbReference type="SUPFAM" id="SSF51735">
    <property type="entry name" value="NAD(P)-binding Rossmann-fold domains"/>
    <property type="match status" value="1"/>
</dbReference>
<gene>
    <name evidence="5" type="ORF">CC85DRAFT_281638</name>
</gene>
<dbReference type="PANTHER" id="PTHR43618">
    <property type="entry name" value="7-ALPHA-HYDROXYSTEROID DEHYDROGENASE"/>
    <property type="match status" value="1"/>
</dbReference>
<evidence type="ECO:0000256" key="4">
    <source>
        <dbReference type="RuleBase" id="RU000363"/>
    </source>
</evidence>
<dbReference type="OrthoDB" id="3819888at2759"/>
<dbReference type="Pfam" id="PF00106">
    <property type="entry name" value="adh_short"/>
    <property type="match status" value="1"/>
</dbReference>
<dbReference type="InterPro" id="IPR036291">
    <property type="entry name" value="NAD(P)-bd_dom_sf"/>
</dbReference>
<dbReference type="InterPro" id="IPR002347">
    <property type="entry name" value="SDR_fam"/>
</dbReference>
<keyword evidence="3" id="KW-0560">Oxidoreductase</keyword>
<dbReference type="PANTHER" id="PTHR43618:SF4">
    <property type="entry name" value="SHORT CHAIN DEHYDROGENASE_REDUCTASE FAMILY (AFU_ORTHOLOGUE AFUA_7G04540)"/>
    <property type="match status" value="1"/>
</dbReference>
<proteinExistence type="inferred from homology"/>
<reference evidence="5 6" key="1">
    <citation type="submission" date="2015-03" db="EMBL/GenBank/DDBJ databases">
        <title>Genomics and transcriptomics of the oil-accumulating basidiomycete yeast T. oleaginosus allow insights into substrate utilization and the diverse evolutionary trajectories of mating systems in fungi.</title>
        <authorList>
            <consortium name="DOE Joint Genome Institute"/>
            <person name="Kourist R."/>
            <person name="Kracht O."/>
            <person name="Bracharz F."/>
            <person name="Lipzen A."/>
            <person name="Nolan M."/>
            <person name="Ohm R."/>
            <person name="Grigoriev I."/>
            <person name="Sun S."/>
            <person name="Heitman J."/>
            <person name="Bruck T."/>
            <person name="Nowrousian M."/>
        </authorList>
    </citation>
    <scope>NUCLEOTIDE SEQUENCE [LARGE SCALE GENOMIC DNA]</scope>
    <source>
        <strain evidence="5 6">IBC0246</strain>
    </source>
</reference>
<evidence type="ECO:0000256" key="1">
    <source>
        <dbReference type="ARBA" id="ARBA00006484"/>
    </source>
</evidence>
<dbReference type="Proteomes" id="UP000053611">
    <property type="component" value="Unassembled WGS sequence"/>
</dbReference>
<dbReference type="GeneID" id="28982291"/>
<dbReference type="InterPro" id="IPR052178">
    <property type="entry name" value="Sec_Metab_Biosynth_SDR"/>
</dbReference>
<evidence type="ECO:0000313" key="5">
    <source>
        <dbReference type="EMBL" id="KLT46529.1"/>
    </source>
</evidence>
<dbReference type="GO" id="GO:0016491">
    <property type="term" value="F:oxidoreductase activity"/>
    <property type="evidence" value="ECO:0007669"/>
    <property type="project" value="UniProtKB-KW"/>
</dbReference>
<dbReference type="STRING" id="879819.A0A0J1BEI7"/>
<keyword evidence="6" id="KW-1185">Reference proteome</keyword>
<evidence type="ECO:0000313" key="6">
    <source>
        <dbReference type="Proteomes" id="UP000053611"/>
    </source>
</evidence>
<dbReference type="PRINTS" id="PR00081">
    <property type="entry name" value="GDHRDH"/>
</dbReference>
<dbReference type="EMBL" id="KQ087177">
    <property type="protein sequence ID" value="KLT46529.1"/>
    <property type="molecule type" value="Genomic_DNA"/>
</dbReference>
<evidence type="ECO:0000256" key="3">
    <source>
        <dbReference type="ARBA" id="ARBA00023002"/>
    </source>
</evidence>
<accession>A0A0J1BEI7</accession>
<dbReference type="PRINTS" id="PR00080">
    <property type="entry name" value="SDRFAMILY"/>
</dbReference>
<evidence type="ECO:0000256" key="2">
    <source>
        <dbReference type="ARBA" id="ARBA00022857"/>
    </source>
</evidence>
<dbReference type="PROSITE" id="PS00061">
    <property type="entry name" value="ADH_SHORT"/>
    <property type="match status" value="1"/>
</dbReference>
<comment type="similarity">
    <text evidence="1 4">Belongs to the short-chain dehydrogenases/reductases (SDR) family.</text>
</comment>
<organism evidence="5 6">
    <name type="scientific">Cutaneotrichosporon oleaginosum</name>
    <dbReference type="NCBI Taxonomy" id="879819"/>
    <lineage>
        <taxon>Eukaryota</taxon>
        <taxon>Fungi</taxon>
        <taxon>Dikarya</taxon>
        <taxon>Basidiomycota</taxon>
        <taxon>Agaricomycotina</taxon>
        <taxon>Tremellomycetes</taxon>
        <taxon>Trichosporonales</taxon>
        <taxon>Trichosporonaceae</taxon>
        <taxon>Cutaneotrichosporon</taxon>
    </lineage>
</organism>
<dbReference type="InterPro" id="IPR020904">
    <property type="entry name" value="Sc_DH/Rdtase_CS"/>
</dbReference>
<name>A0A0J1BEI7_9TREE</name>
<keyword evidence="2" id="KW-0521">NADP</keyword>
<sequence>MSSADARKESEFALAKPYLGTGALSASSLFDVKGWVCVVTGGGTGLGLVTAAALAENGAKVYITGRRLETLEAAAKTAAPKGGSGKIIPIQADAATKEGAQKMRDAVAKEENWVNLLVNNHGVSIPHGEPDSTDNSPEALSKEMFENETYEHWLDAYRINTASYYFSTWAFVPLLCSAKTKGGAQEVGNVVNISSMSGITRTSQRGQFSYNCSKAATISLTDQLAFELARRGLNIRVNTICPGYFPSGMSVFPPDTIDNHAAHAKEWREKWGVPFGRAGNARDYAQCIFGVVTNAYQTGAHVVIDGGWLLEQAF</sequence>
<dbReference type="AlphaFoldDB" id="A0A0J1BEI7"/>